<dbReference type="Gene3D" id="3.10.580.10">
    <property type="entry name" value="CBS-domain"/>
    <property type="match status" value="1"/>
</dbReference>
<proteinExistence type="predicted"/>
<protein>
    <submittedName>
        <fullName evidence="2">Arabinose 5-phosphate isomerase</fullName>
    </submittedName>
</protein>
<organism evidence="2 3">
    <name type="scientific">Platanthera zijinensis</name>
    <dbReference type="NCBI Taxonomy" id="2320716"/>
    <lineage>
        <taxon>Eukaryota</taxon>
        <taxon>Viridiplantae</taxon>
        <taxon>Streptophyta</taxon>
        <taxon>Embryophyta</taxon>
        <taxon>Tracheophyta</taxon>
        <taxon>Spermatophyta</taxon>
        <taxon>Magnoliopsida</taxon>
        <taxon>Liliopsida</taxon>
        <taxon>Asparagales</taxon>
        <taxon>Orchidaceae</taxon>
        <taxon>Orchidoideae</taxon>
        <taxon>Orchideae</taxon>
        <taxon>Orchidinae</taxon>
        <taxon>Platanthera</taxon>
    </lineage>
</organism>
<accession>A0AAP0B1Q9</accession>
<feature type="domain" description="SIS" evidence="1">
    <location>
        <begin position="515"/>
        <end position="608"/>
    </location>
</feature>
<dbReference type="GO" id="GO:0016853">
    <property type="term" value="F:isomerase activity"/>
    <property type="evidence" value="ECO:0007669"/>
    <property type="project" value="UniProtKB-KW"/>
</dbReference>
<comment type="caution">
    <text evidence="2">The sequence shown here is derived from an EMBL/GenBank/DDBJ whole genome shotgun (WGS) entry which is preliminary data.</text>
</comment>
<dbReference type="Proteomes" id="UP001418222">
    <property type="component" value="Unassembled WGS sequence"/>
</dbReference>
<dbReference type="PROSITE" id="PS51464">
    <property type="entry name" value="SIS"/>
    <property type="match status" value="2"/>
</dbReference>
<name>A0AAP0B1Q9_9ASPA</name>
<dbReference type="SUPFAM" id="SSF53697">
    <property type="entry name" value="SIS domain"/>
    <property type="match status" value="3"/>
</dbReference>
<dbReference type="InterPro" id="IPR046342">
    <property type="entry name" value="CBS_dom_sf"/>
</dbReference>
<dbReference type="PANTHER" id="PTHR47476:SF2">
    <property type="entry name" value="ARABINOSE 5-PHOSPHATE ISOMERASE-RELATED"/>
    <property type="match status" value="1"/>
</dbReference>
<dbReference type="InterPro" id="IPR001347">
    <property type="entry name" value="SIS_dom"/>
</dbReference>
<feature type="domain" description="SIS" evidence="1">
    <location>
        <begin position="254"/>
        <end position="391"/>
    </location>
</feature>
<dbReference type="AlphaFoldDB" id="A0AAP0B1Q9"/>
<dbReference type="PANTHER" id="PTHR47476">
    <property type="match status" value="1"/>
</dbReference>
<evidence type="ECO:0000313" key="2">
    <source>
        <dbReference type="EMBL" id="KAK8923651.1"/>
    </source>
</evidence>
<evidence type="ECO:0000259" key="1">
    <source>
        <dbReference type="PROSITE" id="PS51464"/>
    </source>
</evidence>
<dbReference type="GO" id="GO:1901135">
    <property type="term" value="P:carbohydrate derivative metabolic process"/>
    <property type="evidence" value="ECO:0007669"/>
    <property type="project" value="InterPro"/>
</dbReference>
<gene>
    <name evidence="2" type="primary">SETH3</name>
    <name evidence="2" type="ORF">KSP39_PZI019076</name>
</gene>
<dbReference type="GO" id="GO:0097367">
    <property type="term" value="F:carbohydrate derivative binding"/>
    <property type="evidence" value="ECO:0007669"/>
    <property type="project" value="InterPro"/>
</dbReference>
<dbReference type="InterPro" id="IPR046348">
    <property type="entry name" value="SIS_dom_sf"/>
</dbReference>
<keyword evidence="2" id="KW-0413">Isomerase</keyword>
<dbReference type="EMBL" id="JBBWWQ010000017">
    <property type="protein sequence ID" value="KAK8923651.1"/>
    <property type="molecule type" value="Genomic_DNA"/>
</dbReference>
<sequence length="608" mass="66088">MEKMESSPSAVQFLPVIDDQRLVISINTLHGQTDHPSPVTGLPQLADETSPSLQHHLDHFFDNLDLDHAQAFAQALVDAPDAIFFSGIGKSGFVANKLSQTLASLGFIRSTYPPPIDALHGGIDAIFPTDILVLISKSISSDELLNLFPNPIAAICDMNVHLPLEREICPFGLAPVTSTSIQMVFGDTVVAAIMRIRGLTKDQYARNHPAGKIGKSLIFKASLSTPTSLLFHCSQKHHLHHFFDNLDLDQAQAFAHALVDAPDAILFSGIGKSGFIANNLSQTLASLGFIRSAYLPPINALHGDIDAIFPAYILVLISKSGSSDKLLNLVPCARAKGAYMISITSVDRNPLASICDMNIHLPLEREICPFGLTPIVFGDTVVATITRARGLTKEQFEPNHPARKIGKSLLFKVKDLMKKEGDLPLSKEGDMIVDQLSELTSKGCGCLLVVDAENHLIRIFTDGDLIWESFRGLFSSNKDDAIMIDRHTLDALFKSQKNHLNHFFDNHDLEQAQAFAQALVDAPDAIFFSGVGKSGFLANKLSKTLTSLGFIRSAYLPPIDALHDDISAIFPTDILVLISKSGFSDELLNLVPCARAKGAYLISITSVN</sequence>
<evidence type="ECO:0000313" key="3">
    <source>
        <dbReference type="Proteomes" id="UP001418222"/>
    </source>
</evidence>
<dbReference type="Gene3D" id="3.40.50.10490">
    <property type="entry name" value="Glucose-6-phosphate isomerase like protein, domain 1"/>
    <property type="match status" value="4"/>
</dbReference>
<keyword evidence="3" id="KW-1185">Reference proteome</keyword>
<reference evidence="2 3" key="1">
    <citation type="journal article" date="2022" name="Nat. Plants">
        <title>Genomes of leafy and leafless Platanthera orchids illuminate the evolution of mycoheterotrophy.</title>
        <authorList>
            <person name="Li M.H."/>
            <person name="Liu K.W."/>
            <person name="Li Z."/>
            <person name="Lu H.C."/>
            <person name="Ye Q.L."/>
            <person name="Zhang D."/>
            <person name="Wang J.Y."/>
            <person name="Li Y.F."/>
            <person name="Zhong Z.M."/>
            <person name="Liu X."/>
            <person name="Yu X."/>
            <person name="Liu D.K."/>
            <person name="Tu X.D."/>
            <person name="Liu B."/>
            <person name="Hao Y."/>
            <person name="Liao X.Y."/>
            <person name="Jiang Y.T."/>
            <person name="Sun W.H."/>
            <person name="Chen J."/>
            <person name="Chen Y.Q."/>
            <person name="Ai Y."/>
            <person name="Zhai J.W."/>
            <person name="Wu S.S."/>
            <person name="Zhou Z."/>
            <person name="Hsiao Y.Y."/>
            <person name="Wu W.L."/>
            <person name="Chen Y.Y."/>
            <person name="Lin Y.F."/>
            <person name="Hsu J.L."/>
            <person name="Li C.Y."/>
            <person name="Wang Z.W."/>
            <person name="Zhao X."/>
            <person name="Zhong W.Y."/>
            <person name="Ma X.K."/>
            <person name="Ma L."/>
            <person name="Huang J."/>
            <person name="Chen G.Z."/>
            <person name="Huang M.Z."/>
            <person name="Huang L."/>
            <person name="Peng D.H."/>
            <person name="Luo Y.B."/>
            <person name="Zou S.Q."/>
            <person name="Chen S.P."/>
            <person name="Lan S."/>
            <person name="Tsai W.C."/>
            <person name="Van de Peer Y."/>
            <person name="Liu Z.J."/>
        </authorList>
    </citation>
    <scope>NUCLEOTIDE SEQUENCE [LARGE SCALE GENOMIC DNA]</scope>
    <source>
        <strain evidence="2">Lor287</strain>
    </source>
</reference>
<dbReference type="Pfam" id="PF01380">
    <property type="entry name" value="SIS"/>
    <property type="match status" value="3"/>
</dbReference>